<gene>
    <name evidence="3" type="ORF">GCM10008957_23360</name>
</gene>
<accession>A0A918F8B4</accession>
<dbReference type="PROSITE" id="PS50990">
    <property type="entry name" value="PEPTIDASE_C39"/>
    <property type="match status" value="1"/>
</dbReference>
<dbReference type="RefSeq" id="WP_189090547.1">
    <property type="nucleotide sequence ID" value="NZ_BMQL01000011.1"/>
</dbReference>
<dbReference type="GO" id="GO:0006508">
    <property type="term" value="P:proteolysis"/>
    <property type="evidence" value="ECO:0007669"/>
    <property type="project" value="InterPro"/>
</dbReference>
<evidence type="ECO:0000256" key="1">
    <source>
        <dbReference type="SAM" id="SignalP"/>
    </source>
</evidence>
<dbReference type="InterPro" id="IPR005074">
    <property type="entry name" value="Peptidase_C39"/>
</dbReference>
<keyword evidence="1" id="KW-0732">Signal</keyword>
<dbReference type="InterPro" id="IPR039564">
    <property type="entry name" value="Peptidase_C39-like"/>
</dbReference>
<proteinExistence type="predicted"/>
<dbReference type="GO" id="GO:0005524">
    <property type="term" value="F:ATP binding"/>
    <property type="evidence" value="ECO:0007669"/>
    <property type="project" value="InterPro"/>
</dbReference>
<feature type="domain" description="Peptidase C39" evidence="2">
    <location>
        <begin position="46"/>
        <end position="178"/>
    </location>
</feature>
<dbReference type="Pfam" id="PF13529">
    <property type="entry name" value="Peptidase_C39_2"/>
    <property type="match status" value="1"/>
</dbReference>
<sequence length="196" mass="20791">MKRFWMVVALLLAASVQAQGTPAKSGPPAAVKMVSAAQLPGMPIIHQGYNQCGPASLQMVLAYWGLGMDQVVIGSLTKPSPRAYMSVQAIGGFASSIGLASTTVRGASLQMIRSLVAQGIPVIALSYYDTVGVVPHWRVVSGFDDRQGVVFVHDPLAGYIAIRYQDFETLRVGLGNIIAAVYPQAFAARARQAISD</sequence>
<organism evidence="3 4">
    <name type="scientific">Deinococcus ruber</name>
    <dbReference type="NCBI Taxonomy" id="1848197"/>
    <lineage>
        <taxon>Bacteria</taxon>
        <taxon>Thermotogati</taxon>
        <taxon>Deinococcota</taxon>
        <taxon>Deinococci</taxon>
        <taxon>Deinococcales</taxon>
        <taxon>Deinococcaceae</taxon>
        <taxon>Deinococcus</taxon>
    </lineage>
</organism>
<protein>
    <recommendedName>
        <fullName evidence="2">Peptidase C39 domain-containing protein</fullName>
    </recommendedName>
</protein>
<comment type="caution">
    <text evidence="3">The sequence shown here is derived from an EMBL/GenBank/DDBJ whole genome shotgun (WGS) entry which is preliminary data.</text>
</comment>
<dbReference type="Gene3D" id="3.90.70.10">
    <property type="entry name" value="Cysteine proteinases"/>
    <property type="match status" value="1"/>
</dbReference>
<feature type="chain" id="PRO_5037160443" description="Peptidase C39 domain-containing protein" evidence="1">
    <location>
        <begin position="21"/>
        <end position="196"/>
    </location>
</feature>
<feature type="signal peptide" evidence="1">
    <location>
        <begin position="1"/>
        <end position="20"/>
    </location>
</feature>
<dbReference type="GO" id="GO:0008233">
    <property type="term" value="F:peptidase activity"/>
    <property type="evidence" value="ECO:0007669"/>
    <property type="project" value="InterPro"/>
</dbReference>
<dbReference type="EMBL" id="BMQL01000011">
    <property type="protein sequence ID" value="GGR09920.1"/>
    <property type="molecule type" value="Genomic_DNA"/>
</dbReference>
<dbReference type="Proteomes" id="UP000603865">
    <property type="component" value="Unassembled WGS sequence"/>
</dbReference>
<evidence type="ECO:0000259" key="2">
    <source>
        <dbReference type="PROSITE" id="PS50990"/>
    </source>
</evidence>
<name>A0A918F8B4_9DEIO</name>
<keyword evidence="4" id="KW-1185">Reference proteome</keyword>
<reference evidence="3" key="1">
    <citation type="journal article" date="2014" name="Int. J. Syst. Evol. Microbiol.">
        <title>Complete genome sequence of Corynebacterium casei LMG S-19264T (=DSM 44701T), isolated from a smear-ripened cheese.</title>
        <authorList>
            <consortium name="US DOE Joint Genome Institute (JGI-PGF)"/>
            <person name="Walter F."/>
            <person name="Albersmeier A."/>
            <person name="Kalinowski J."/>
            <person name="Ruckert C."/>
        </authorList>
    </citation>
    <scope>NUCLEOTIDE SEQUENCE</scope>
    <source>
        <strain evidence="3">JCM 31311</strain>
    </source>
</reference>
<evidence type="ECO:0000313" key="4">
    <source>
        <dbReference type="Proteomes" id="UP000603865"/>
    </source>
</evidence>
<dbReference type="GO" id="GO:0016020">
    <property type="term" value="C:membrane"/>
    <property type="evidence" value="ECO:0007669"/>
    <property type="project" value="InterPro"/>
</dbReference>
<dbReference type="AlphaFoldDB" id="A0A918F8B4"/>
<evidence type="ECO:0000313" key="3">
    <source>
        <dbReference type="EMBL" id="GGR09920.1"/>
    </source>
</evidence>
<reference evidence="3" key="2">
    <citation type="submission" date="2020-09" db="EMBL/GenBank/DDBJ databases">
        <authorList>
            <person name="Sun Q."/>
            <person name="Ohkuma M."/>
        </authorList>
    </citation>
    <scope>NUCLEOTIDE SEQUENCE</scope>
    <source>
        <strain evidence="3">JCM 31311</strain>
    </source>
</reference>